<protein>
    <recommendedName>
        <fullName evidence="3">ATPase expression protein 1</fullName>
    </recommendedName>
</protein>
<dbReference type="Proteomes" id="UP000590412">
    <property type="component" value="Unassembled WGS sequence"/>
</dbReference>
<name>A0A8X7T954_CANPA</name>
<sequence length="424" mass="48558">MLTRRLIRQLPRRYTTISFTPNENKHVFESEKLSPKENFDAIPNQPDVSNIDKVHHEIINPEEVADLVTKLNTNDVLISILSRNKHLYGDEDYAIQSVKDQEVPPVVFPYSSILLSWKEIYNKQIKDLKDIEPVNEGYPKVDAKYLGLWKRTSLDEFFNKSRAIKNSTSIKKGTVQPSEIKGLFTVESASNVVLSTIDNLESLEEYLSFIISKVPLFTFQGAKELLTRVTLLSSEVGVSGSSLNQLACTVIDLHPRVLRTLQHDIKDRLAFAIIANNRELATRLIQELIDGSACPSQKTVDSFLETYKFQDPVTTLRELTFLKSVIHHRELSEHAFKLLIQTVRDVNELIKLVSLLKKTPNLLQEKQYELYAKLRQLTTSELVTTQFIRFLTKNGIKLNPLLKERVIKDYNRDPEVITALNKGI</sequence>
<dbReference type="OrthoDB" id="4094059at2759"/>
<organism evidence="1 2">
    <name type="scientific">Candida parapsilosis</name>
    <name type="common">Yeast</name>
    <dbReference type="NCBI Taxonomy" id="5480"/>
    <lineage>
        <taxon>Eukaryota</taxon>
        <taxon>Fungi</taxon>
        <taxon>Dikarya</taxon>
        <taxon>Ascomycota</taxon>
        <taxon>Saccharomycotina</taxon>
        <taxon>Pichiomycetes</taxon>
        <taxon>Debaryomycetaceae</taxon>
        <taxon>Candida/Lodderomyces clade</taxon>
        <taxon>Candida</taxon>
    </lineage>
</organism>
<gene>
    <name evidence="1" type="ORF">FOB60_004885</name>
</gene>
<evidence type="ECO:0000313" key="2">
    <source>
        <dbReference type="Proteomes" id="UP000590412"/>
    </source>
</evidence>
<reference evidence="1" key="1">
    <citation type="submission" date="2020-03" db="EMBL/GenBank/DDBJ databases">
        <title>FDA dAtabase for Regulatory Grade micrObial Sequences (FDA-ARGOS): Supporting development and validation of Infectious Disease Dx tests.</title>
        <authorList>
            <person name="Campos J."/>
            <person name="Goldberg B."/>
            <person name="Tallon L."/>
            <person name="Sadzewicz L."/>
            <person name="Vavikolanu K."/>
            <person name="Mehta A."/>
            <person name="Aluvathingal J."/>
            <person name="Nadendla S."/>
            <person name="Nandy P."/>
            <person name="Geyer C."/>
            <person name="Yan Y."/>
            <person name="Sichtig H."/>
        </authorList>
    </citation>
    <scope>NUCLEOTIDE SEQUENCE [LARGE SCALE GENOMIC DNA]</scope>
    <source>
        <strain evidence="1">FDAARGOS_652</strain>
    </source>
</reference>
<dbReference type="EMBL" id="JABWAB010000009">
    <property type="protein sequence ID" value="KAF6045313.1"/>
    <property type="molecule type" value="Genomic_DNA"/>
</dbReference>
<comment type="caution">
    <text evidence="1">The sequence shown here is derived from an EMBL/GenBank/DDBJ whole genome shotgun (WGS) entry which is preliminary data.</text>
</comment>
<dbReference type="AlphaFoldDB" id="A0A8X7T954"/>
<evidence type="ECO:0008006" key="3">
    <source>
        <dbReference type="Google" id="ProtNLM"/>
    </source>
</evidence>
<accession>A0A8X7T954</accession>
<proteinExistence type="predicted"/>
<evidence type="ECO:0000313" key="1">
    <source>
        <dbReference type="EMBL" id="KAF6045313.1"/>
    </source>
</evidence>